<dbReference type="PANTHER" id="PTHR43586">
    <property type="entry name" value="CYSTEINE DESULFURASE"/>
    <property type="match status" value="1"/>
</dbReference>
<organism evidence="2">
    <name type="scientific">marine metagenome</name>
    <dbReference type="NCBI Taxonomy" id="408172"/>
    <lineage>
        <taxon>unclassified sequences</taxon>
        <taxon>metagenomes</taxon>
        <taxon>ecological metagenomes</taxon>
    </lineage>
</organism>
<dbReference type="InterPro" id="IPR015421">
    <property type="entry name" value="PyrdxlP-dep_Trfase_major"/>
</dbReference>
<dbReference type="PANTHER" id="PTHR43586:SF21">
    <property type="entry name" value="PYRIDOXAL PHOSPHATE (PLP)-DEPENDENT ASPARTATE AMINOTRANSFERASE SUPERFAMILY"/>
    <property type="match status" value="1"/>
</dbReference>
<name>A0A382JZ77_9ZZZZ</name>
<dbReference type="InterPro" id="IPR015424">
    <property type="entry name" value="PyrdxlP-dep_Trfase"/>
</dbReference>
<dbReference type="SUPFAM" id="SSF53383">
    <property type="entry name" value="PLP-dependent transferases"/>
    <property type="match status" value="1"/>
</dbReference>
<dbReference type="AlphaFoldDB" id="A0A382JZ77"/>
<protein>
    <recommendedName>
        <fullName evidence="1">Aminotransferase class V domain-containing protein</fullName>
    </recommendedName>
</protein>
<sequence length="184" mass="20584">MKKIEEIRLEFPSLLAQDDQGNQAVYLDGPGGTQVPLSVIESMSDYYKECNANTHGEFYSSKKTDEIMDRMRTKASVLLGAESKDCISIGQNMTTLNYSLARAFSKIFKEGDEVIITELDHEANRGPWKTLENIGVQLIDVKLLNDGTLDYKDFKNKINDKTVLVAMGMSSNAIGTLNDFMQIK</sequence>
<dbReference type="InterPro" id="IPR000192">
    <property type="entry name" value="Aminotrans_V_dom"/>
</dbReference>
<dbReference type="Pfam" id="PF00266">
    <property type="entry name" value="Aminotran_5"/>
    <property type="match status" value="1"/>
</dbReference>
<reference evidence="2" key="1">
    <citation type="submission" date="2018-05" db="EMBL/GenBank/DDBJ databases">
        <authorList>
            <person name="Lanie J.A."/>
            <person name="Ng W.-L."/>
            <person name="Kazmierczak K.M."/>
            <person name="Andrzejewski T.M."/>
            <person name="Davidsen T.M."/>
            <person name="Wayne K.J."/>
            <person name="Tettelin H."/>
            <person name="Glass J.I."/>
            <person name="Rusch D."/>
            <person name="Podicherti R."/>
            <person name="Tsui H.-C.T."/>
            <person name="Winkler M.E."/>
        </authorList>
    </citation>
    <scope>NUCLEOTIDE SEQUENCE</scope>
</reference>
<evidence type="ECO:0000313" key="2">
    <source>
        <dbReference type="EMBL" id="SVC16562.1"/>
    </source>
</evidence>
<proteinExistence type="predicted"/>
<feature type="non-terminal residue" evidence="2">
    <location>
        <position position="184"/>
    </location>
</feature>
<gene>
    <name evidence="2" type="ORF">METZ01_LOCUS269416</name>
</gene>
<dbReference type="EMBL" id="UINC01076933">
    <property type="protein sequence ID" value="SVC16562.1"/>
    <property type="molecule type" value="Genomic_DNA"/>
</dbReference>
<evidence type="ECO:0000259" key="1">
    <source>
        <dbReference type="Pfam" id="PF00266"/>
    </source>
</evidence>
<feature type="domain" description="Aminotransferase class V" evidence="1">
    <location>
        <begin position="25"/>
        <end position="183"/>
    </location>
</feature>
<dbReference type="Gene3D" id="3.40.640.10">
    <property type="entry name" value="Type I PLP-dependent aspartate aminotransferase-like (Major domain)"/>
    <property type="match status" value="1"/>
</dbReference>
<accession>A0A382JZ77</accession>